<dbReference type="SUPFAM" id="SSF88946">
    <property type="entry name" value="Sigma2 domain of RNA polymerase sigma factors"/>
    <property type="match status" value="1"/>
</dbReference>
<dbReference type="Pfam" id="PF08281">
    <property type="entry name" value="Sigma70_r4_2"/>
    <property type="match status" value="1"/>
</dbReference>
<dbReference type="Pfam" id="PF04542">
    <property type="entry name" value="Sigma70_r2"/>
    <property type="match status" value="1"/>
</dbReference>
<proteinExistence type="inferred from homology"/>
<protein>
    <recommendedName>
        <fullName evidence="9">RNA polymerase subunit sigma-24</fullName>
    </recommendedName>
</protein>
<organism evidence="7 8">
    <name type="scientific">Bradyrhizobium valentinum</name>
    <dbReference type="NCBI Taxonomy" id="1518501"/>
    <lineage>
        <taxon>Bacteria</taxon>
        <taxon>Pseudomonadati</taxon>
        <taxon>Pseudomonadota</taxon>
        <taxon>Alphaproteobacteria</taxon>
        <taxon>Hyphomicrobiales</taxon>
        <taxon>Nitrobacteraceae</taxon>
        <taxon>Bradyrhizobium</taxon>
    </lineage>
</organism>
<dbReference type="InterPro" id="IPR014284">
    <property type="entry name" value="RNA_pol_sigma-70_dom"/>
</dbReference>
<evidence type="ECO:0000256" key="3">
    <source>
        <dbReference type="ARBA" id="ARBA00023082"/>
    </source>
</evidence>
<dbReference type="PANTHER" id="PTHR43133:SF63">
    <property type="entry name" value="RNA POLYMERASE SIGMA FACTOR FECI-RELATED"/>
    <property type="match status" value="1"/>
</dbReference>
<name>A0A0R3KD02_9BRAD</name>
<dbReference type="OrthoDB" id="9794372at2"/>
<evidence type="ECO:0008006" key="9">
    <source>
        <dbReference type="Google" id="ProtNLM"/>
    </source>
</evidence>
<dbReference type="InterPro" id="IPR013249">
    <property type="entry name" value="RNA_pol_sigma70_r4_t2"/>
</dbReference>
<dbReference type="RefSeq" id="WP_057855718.1">
    <property type="nucleotide sequence ID" value="NZ_LLXX01000236.1"/>
</dbReference>
<accession>A0A0R3KD02</accession>
<dbReference type="GO" id="GO:0006352">
    <property type="term" value="P:DNA-templated transcription initiation"/>
    <property type="evidence" value="ECO:0007669"/>
    <property type="project" value="InterPro"/>
</dbReference>
<dbReference type="InterPro" id="IPR039425">
    <property type="entry name" value="RNA_pol_sigma-70-like"/>
</dbReference>
<keyword evidence="2" id="KW-0805">Transcription regulation</keyword>
<dbReference type="NCBIfam" id="TIGR02937">
    <property type="entry name" value="sigma70-ECF"/>
    <property type="match status" value="1"/>
</dbReference>
<keyword evidence="4" id="KW-0804">Transcription</keyword>
<dbReference type="Gene3D" id="1.10.1740.10">
    <property type="match status" value="1"/>
</dbReference>
<evidence type="ECO:0000256" key="2">
    <source>
        <dbReference type="ARBA" id="ARBA00023015"/>
    </source>
</evidence>
<feature type="domain" description="RNA polymerase sigma factor 70 region 4 type 2" evidence="6">
    <location>
        <begin position="110"/>
        <end position="161"/>
    </location>
</feature>
<dbReference type="InterPro" id="IPR013325">
    <property type="entry name" value="RNA_pol_sigma_r2"/>
</dbReference>
<feature type="domain" description="RNA polymerase sigma-70 region 2" evidence="5">
    <location>
        <begin position="19"/>
        <end position="77"/>
    </location>
</feature>
<dbReference type="SUPFAM" id="SSF88659">
    <property type="entry name" value="Sigma3 and sigma4 domains of RNA polymerase sigma factors"/>
    <property type="match status" value="1"/>
</dbReference>
<dbReference type="Proteomes" id="UP000051913">
    <property type="component" value="Unassembled WGS sequence"/>
</dbReference>
<dbReference type="GO" id="GO:0016987">
    <property type="term" value="F:sigma factor activity"/>
    <property type="evidence" value="ECO:0007669"/>
    <property type="project" value="UniProtKB-KW"/>
</dbReference>
<dbReference type="STRING" id="1518501.CQ10_22595"/>
<evidence type="ECO:0000313" key="7">
    <source>
        <dbReference type="EMBL" id="KRQ90399.1"/>
    </source>
</evidence>
<dbReference type="Gene3D" id="1.10.10.10">
    <property type="entry name" value="Winged helix-like DNA-binding domain superfamily/Winged helix DNA-binding domain"/>
    <property type="match status" value="1"/>
</dbReference>
<evidence type="ECO:0000259" key="5">
    <source>
        <dbReference type="Pfam" id="PF04542"/>
    </source>
</evidence>
<keyword evidence="8" id="KW-1185">Reference proteome</keyword>
<dbReference type="GO" id="GO:0003677">
    <property type="term" value="F:DNA binding"/>
    <property type="evidence" value="ECO:0007669"/>
    <property type="project" value="InterPro"/>
</dbReference>
<sequence>MNSSNRDTLRRVFLLGYDELRARLTRRFGSVELASDVLHETWLRLENAAPADVVRSPRNYLLQMAANVALKRLRSESSFVTLTDAKMAIGIIDDMPDPECSAMARSEVAALARALSELTPRRRDILLASRLEGIQLWAIAERLGVSQRLVEIELKHALAHCALRVGRNVTKRFGPRPPKGSQTDGDPD</sequence>
<gene>
    <name evidence="7" type="ORF">CP49_16485</name>
</gene>
<dbReference type="InterPro" id="IPR036388">
    <property type="entry name" value="WH-like_DNA-bd_sf"/>
</dbReference>
<evidence type="ECO:0000259" key="6">
    <source>
        <dbReference type="Pfam" id="PF08281"/>
    </source>
</evidence>
<dbReference type="EMBL" id="LLXX01000236">
    <property type="protein sequence ID" value="KRQ90399.1"/>
    <property type="molecule type" value="Genomic_DNA"/>
</dbReference>
<evidence type="ECO:0000313" key="8">
    <source>
        <dbReference type="Proteomes" id="UP000051913"/>
    </source>
</evidence>
<dbReference type="PANTHER" id="PTHR43133">
    <property type="entry name" value="RNA POLYMERASE ECF-TYPE SIGMA FACTO"/>
    <property type="match status" value="1"/>
</dbReference>
<dbReference type="InterPro" id="IPR007627">
    <property type="entry name" value="RNA_pol_sigma70_r2"/>
</dbReference>
<dbReference type="AlphaFoldDB" id="A0A0R3KD02"/>
<comment type="similarity">
    <text evidence="1">Belongs to the sigma-70 factor family. ECF subfamily.</text>
</comment>
<evidence type="ECO:0000256" key="1">
    <source>
        <dbReference type="ARBA" id="ARBA00010641"/>
    </source>
</evidence>
<reference evidence="7 8" key="1">
    <citation type="submission" date="2014-03" db="EMBL/GenBank/DDBJ databases">
        <title>Bradyrhizobium valentinum sp. nov., isolated from effective nodules of Lupinus mariae-josephae, a lupine endemic of basic-lime soils in Eastern Spain.</title>
        <authorList>
            <person name="Duran D."/>
            <person name="Rey L."/>
            <person name="Navarro A."/>
            <person name="Busquets A."/>
            <person name="Imperial J."/>
            <person name="Ruiz-Argueso T."/>
        </authorList>
    </citation>
    <scope>NUCLEOTIDE SEQUENCE [LARGE SCALE GENOMIC DNA]</scope>
    <source>
        <strain evidence="7 8">LmjM3</strain>
    </source>
</reference>
<dbReference type="InterPro" id="IPR013324">
    <property type="entry name" value="RNA_pol_sigma_r3/r4-like"/>
</dbReference>
<keyword evidence="3" id="KW-0731">Sigma factor</keyword>
<comment type="caution">
    <text evidence="7">The sequence shown here is derived from an EMBL/GenBank/DDBJ whole genome shotgun (WGS) entry which is preliminary data.</text>
</comment>
<evidence type="ECO:0000256" key="4">
    <source>
        <dbReference type="ARBA" id="ARBA00023163"/>
    </source>
</evidence>